<reference evidence="3" key="1">
    <citation type="submission" date="2018-02" db="EMBL/GenBank/DDBJ databases">
        <authorList>
            <person name="Hausmann B."/>
        </authorList>
    </citation>
    <scope>NUCLEOTIDE SEQUENCE [LARGE SCALE GENOMIC DNA]</scope>
    <source>
        <strain evidence="3">Peat soil MAG SbA5</strain>
    </source>
</reference>
<feature type="compositionally biased region" description="Basic and acidic residues" evidence="1">
    <location>
        <begin position="14"/>
        <end position="24"/>
    </location>
</feature>
<gene>
    <name evidence="2" type="ORF">SBA5_70072</name>
</gene>
<evidence type="ECO:0000256" key="1">
    <source>
        <dbReference type="SAM" id="MobiDB-lite"/>
    </source>
</evidence>
<protein>
    <submittedName>
        <fullName evidence="2">Uncharacterized protein</fullName>
    </submittedName>
</protein>
<evidence type="ECO:0000313" key="2">
    <source>
        <dbReference type="EMBL" id="SPE28977.1"/>
    </source>
</evidence>
<dbReference type="EMBL" id="OKRB01000130">
    <property type="protein sequence ID" value="SPE28977.1"/>
    <property type="molecule type" value="Genomic_DNA"/>
</dbReference>
<feature type="region of interest" description="Disordered" evidence="1">
    <location>
        <begin position="1"/>
        <end position="24"/>
    </location>
</feature>
<sequence length="39" mass="4380">MQGSRLMDSSDPASRTRDFRRLEGAILSDERGTAVLKKQ</sequence>
<name>A0A2N9M0J4_9BACT</name>
<evidence type="ECO:0000313" key="3">
    <source>
        <dbReference type="Proteomes" id="UP000239735"/>
    </source>
</evidence>
<proteinExistence type="predicted"/>
<dbReference type="Proteomes" id="UP000239735">
    <property type="component" value="Unassembled WGS sequence"/>
</dbReference>
<accession>A0A2N9M0J4</accession>
<organism evidence="2 3">
    <name type="scientific">Candidatus Sulfuritelmatomonas gaucii</name>
    <dbReference type="NCBI Taxonomy" id="2043161"/>
    <lineage>
        <taxon>Bacteria</taxon>
        <taxon>Pseudomonadati</taxon>
        <taxon>Acidobacteriota</taxon>
        <taxon>Terriglobia</taxon>
        <taxon>Terriglobales</taxon>
        <taxon>Acidobacteriaceae</taxon>
        <taxon>Candidatus Sulfuritelmatomonas</taxon>
    </lineage>
</organism>
<dbReference type="AlphaFoldDB" id="A0A2N9M0J4"/>